<keyword evidence="3" id="KW-1185">Reference proteome</keyword>
<name>A0A0R3TNN2_RODNA</name>
<evidence type="ECO:0000313" key="3">
    <source>
        <dbReference type="Proteomes" id="UP000278807"/>
    </source>
</evidence>
<evidence type="ECO:0000313" key="4">
    <source>
        <dbReference type="WBParaSite" id="HNAJ_0000900701-mRNA-1"/>
    </source>
</evidence>
<sequence>MLDRFSSDSSRYSALVGAFRAYATPVIAILGLIGNSLIISIFWNENPSRTRFSIFATSLAVVHNVSLLLNTILDDFLGRGLDYATNVLVLNGIIILRLWRAQRWRKAVSRRWGGVQELGRIAGHLVMSSCFLLLYLPLGIIVLMRLHITVTLGEVYTPRGIQIVNLSKFFSSLKDVAYAVNCLIYATFLPKFRTKLMHRLHIK</sequence>
<evidence type="ECO:0000313" key="2">
    <source>
        <dbReference type="EMBL" id="VDO05248.1"/>
    </source>
</evidence>
<feature type="transmembrane region" description="Helical" evidence="1">
    <location>
        <begin position="83"/>
        <end position="100"/>
    </location>
</feature>
<accession>A0A0R3TNN2</accession>
<feature type="transmembrane region" description="Helical" evidence="1">
    <location>
        <begin position="121"/>
        <end position="144"/>
    </location>
</feature>
<dbReference type="Gene3D" id="1.20.1070.10">
    <property type="entry name" value="Rhodopsin 7-helix transmembrane proteins"/>
    <property type="match status" value="2"/>
</dbReference>
<keyword evidence="1" id="KW-1133">Transmembrane helix</keyword>
<dbReference type="AlphaFoldDB" id="A0A0R3TNN2"/>
<proteinExistence type="predicted"/>
<feature type="transmembrane region" description="Helical" evidence="1">
    <location>
        <begin position="20"/>
        <end position="43"/>
    </location>
</feature>
<evidence type="ECO:0000256" key="1">
    <source>
        <dbReference type="SAM" id="Phobius"/>
    </source>
</evidence>
<keyword evidence="1" id="KW-0472">Membrane</keyword>
<dbReference type="Proteomes" id="UP000278807">
    <property type="component" value="Unassembled WGS sequence"/>
</dbReference>
<dbReference type="WBParaSite" id="HNAJ_0000900701-mRNA-1">
    <property type="protein sequence ID" value="HNAJ_0000900701-mRNA-1"/>
    <property type="gene ID" value="HNAJ_0000900701"/>
</dbReference>
<keyword evidence="1" id="KW-0812">Transmembrane</keyword>
<dbReference type="EMBL" id="UZAE01012459">
    <property type="protein sequence ID" value="VDO05248.1"/>
    <property type="molecule type" value="Genomic_DNA"/>
</dbReference>
<dbReference type="STRING" id="102285.A0A0R3TNN2"/>
<feature type="transmembrane region" description="Helical" evidence="1">
    <location>
        <begin position="52"/>
        <end position="71"/>
    </location>
</feature>
<reference evidence="2 3" key="2">
    <citation type="submission" date="2018-11" db="EMBL/GenBank/DDBJ databases">
        <authorList>
            <consortium name="Pathogen Informatics"/>
        </authorList>
    </citation>
    <scope>NUCLEOTIDE SEQUENCE [LARGE SCALE GENOMIC DNA]</scope>
</reference>
<dbReference type="SUPFAM" id="SSF81321">
    <property type="entry name" value="Family A G protein-coupled receptor-like"/>
    <property type="match status" value="1"/>
</dbReference>
<reference evidence="4" key="1">
    <citation type="submission" date="2017-02" db="UniProtKB">
        <authorList>
            <consortium name="WormBaseParasite"/>
        </authorList>
    </citation>
    <scope>IDENTIFICATION</scope>
</reference>
<organism evidence="4">
    <name type="scientific">Rodentolepis nana</name>
    <name type="common">Dwarf tapeworm</name>
    <name type="synonym">Hymenolepis nana</name>
    <dbReference type="NCBI Taxonomy" id="102285"/>
    <lineage>
        <taxon>Eukaryota</taxon>
        <taxon>Metazoa</taxon>
        <taxon>Spiralia</taxon>
        <taxon>Lophotrochozoa</taxon>
        <taxon>Platyhelminthes</taxon>
        <taxon>Cestoda</taxon>
        <taxon>Eucestoda</taxon>
        <taxon>Cyclophyllidea</taxon>
        <taxon>Hymenolepididae</taxon>
        <taxon>Rodentolepis</taxon>
    </lineage>
</organism>
<protein>
    <submittedName>
        <fullName evidence="4">G_PROTEIN_RECEP_F1_2 domain-containing protein</fullName>
    </submittedName>
</protein>
<gene>
    <name evidence="2" type="ORF">HNAJ_LOCUS9003</name>
</gene>
<dbReference type="OrthoDB" id="9990906at2759"/>